<protein>
    <recommendedName>
        <fullName evidence="9">TRAP transporter small permease protein</fullName>
    </recommendedName>
</protein>
<keyword evidence="7 9" id="KW-0472">Membrane</keyword>
<dbReference type="GO" id="GO:0005886">
    <property type="term" value="C:plasma membrane"/>
    <property type="evidence" value="ECO:0007669"/>
    <property type="project" value="UniProtKB-SubCell"/>
</dbReference>
<accession>A0A1I3W3E1</accession>
<evidence type="ECO:0000256" key="4">
    <source>
        <dbReference type="ARBA" id="ARBA00022519"/>
    </source>
</evidence>
<evidence type="ECO:0000259" key="10">
    <source>
        <dbReference type="Pfam" id="PF04290"/>
    </source>
</evidence>
<dbReference type="STRING" id="576117.SAMN04488138_12023"/>
<dbReference type="GO" id="GO:0022857">
    <property type="term" value="F:transmembrane transporter activity"/>
    <property type="evidence" value="ECO:0007669"/>
    <property type="project" value="UniProtKB-UniRule"/>
</dbReference>
<keyword evidence="6 9" id="KW-1133">Transmembrane helix</keyword>
<feature type="domain" description="Tripartite ATP-independent periplasmic transporters DctQ component" evidence="10">
    <location>
        <begin position="23"/>
        <end position="153"/>
    </location>
</feature>
<evidence type="ECO:0000313" key="11">
    <source>
        <dbReference type="EMBL" id="SFK01962.1"/>
    </source>
</evidence>
<keyword evidence="4 9" id="KW-0997">Cell inner membrane</keyword>
<dbReference type="PANTHER" id="PTHR35011:SF5">
    <property type="entry name" value="SIALIC ACID TRAP TRANSPORTER SMALL PERMEASE PROTEIN SIAQ"/>
    <property type="match status" value="1"/>
</dbReference>
<feature type="transmembrane region" description="Helical" evidence="9">
    <location>
        <begin position="84"/>
        <end position="106"/>
    </location>
</feature>
<comment type="similarity">
    <text evidence="8 9">Belongs to the TRAP transporter small permease family.</text>
</comment>
<dbReference type="Proteomes" id="UP000183299">
    <property type="component" value="Unassembled WGS sequence"/>
</dbReference>
<evidence type="ECO:0000256" key="2">
    <source>
        <dbReference type="ARBA" id="ARBA00022448"/>
    </source>
</evidence>
<organism evidence="11 12">
    <name type="scientific">Celeribacter halophilus</name>
    <dbReference type="NCBI Taxonomy" id="576117"/>
    <lineage>
        <taxon>Bacteria</taxon>
        <taxon>Pseudomonadati</taxon>
        <taxon>Pseudomonadota</taxon>
        <taxon>Alphaproteobacteria</taxon>
        <taxon>Rhodobacterales</taxon>
        <taxon>Roseobacteraceae</taxon>
        <taxon>Celeribacter</taxon>
    </lineage>
</organism>
<proteinExistence type="inferred from homology"/>
<dbReference type="InterPro" id="IPR055348">
    <property type="entry name" value="DctQ"/>
</dbReference>
<sequence>MRKYLGGRTPEEWLGAILMTIVVALLGFQVVARFGMGRSYSWLEEVSRFAFVWSVYFGFVIAAEADRHIRVSLHLELLPPKARLVMLTLADLIWLVFNAVVIWHGYWFTMSMFEFPYISQTTGINLVWVQMIVPIGFTFMSVRILQVMIKRWRTGQGPADARMGE</sequence>
<keyword evidence="12" id="KW-1185">Reference proteome</keyword>
<keyword evidence="3" id="KW-1003">Cell membrane</keyword>
<evidence type="ECO:0000256" key="9">
    <source>
        <dbReference type="RuleBase" id="RU369079"/>
    </source>
</evidence>
<gene>
    <name evidence="11" type="ORF">SAMN04488138_12023</name>
</gene>
<evidence type="ECO:0000256" key="5">
    <source>
        <dbReference type="ARBA" id="ARBA00022692"/>
    </source>
</evidence>
<dbReference type="AlphaFoldDB" id="A0A1I3W3E1"/>
<keyword evidence="5 9" id="KW-0812">Transmembrane</keyword>
<evidence type="ECO:0000256" key="3">
    <source>
        <dbReference type="ARBA" id="ARBA00022475"/>
    </source>
</evidence>
<dbReference type="InterPro" id="IPR007387">
    <property type="entry name" value="TRAP_DctQ"/>
</dbReference>
<comment type="function">
    <text evidence="9">Part of the tripartite ATP-independent periplasmic (TRAP) transport system.</text>
</comment>
<dbReference type="GO" id="GO:0015740">
    <property type="term" value="P:C4-dicarboxylate transport"/>
    <property type="evidence" value="ECO:0007669"/>
    <property type="project" value="TreeGrafter"/>
</dbReference>
<dbReference type="Pfam" id="PF04290">
    <property type="entry name" value="DctQ"/>
    <property type="match status" value="1"/>
</dbReference>
<dbReference type="EMBL" id="FORY01000020">
    <property type="protein sequence ID" value="SFK01962.1"/>
    <property type="molecule type" value="Genomic_DNA"/>
</dbReference>
<name>A0A1I3W3E1_9RHOB</name>
<dbReference type="GeneID" id="98666101"/>
<evidence type="ECO:0000256" key="8">
    <source>
        <dbReference type="ARBA" id="ARBA00038436"/>
    </source>
</evidence>
<feature type="transmembrane region" description="Helical" evidence="9">
    <location>
        <begin position="12"/>
        <end position="34"/>
    </location>
</feature>
<feature type="transmembrane region" description="Helical" evidence="9">
    <location>
        <begin position="46"/>
        <end position="63"/>
    </location>
</feature>
<dbReference type="RefSeq" id="WP_231730585.1">
    <property type="nucleotide sequence ID" value="NZ_FORY01000020.1"/>
</dbReference>
<reference evidence="11 12" key="1">
    <citation type="submission" date="2016-10" db="EMBL/GenBank/DDBJ databases">
        <authorList>
            <person name="de Groot N.N."/>
        </authorList>
    </citation>
    <scope>NUCLEOTIDE SEQUENCE [LARGE SCALE GENOMIC DNA]</scope>
    <source>
        <strain evidence="11 12">CGMCC 1.8891</strain>
    </source>
</reference>
<dbReference type="PANTHER" id="PTHR35011">
    <property type="entry name" value="2,3-DIKETO-L-GULONATE TRAP TRANSPORTER SMALL PERMEASE PROTEIN YIAM"/>
    <property type="match status" value="1"/>
</dbReference>
<evidence type="ECO:0000256" key="6">
    <source>
        <dbReference type="ARBA" id="ARBA00022989"/>
    </source>
</evidence>
<evidence type="ECO:0000313" key="12">
    <source>
        <dbReference type="Proteomes" id="UP000183299"/>
    </source>
</evidence>
<comment type="subcellular location">
    <subcellularLocation>
        <location evidence="1 9">Cell inner membrane</location>
        <topology evidence="1 9">Multi-pass membrane protein</topology>
    </subcellularLocation>
</comment>
<comment type="subunit">
    <text evidence="9">The complex comprises the extracytoplasmic solute receptor protein and the two transmembrane proteins.</text>
</comment>
<feature type="transmembrane region" description="Helical" evidence="9">
    <location>
        <begin position="126"/>
        <end position="145"/>
    </location>
</feature>
<evidence type="ECO:0000256" key="1">
    <source>
        <dbReference type="ARBA" id="ARBA00004429"/>
    </source>
</evidence>
<keyword evidence="2 9" id="KW-0813">Transport</keyword>
<evidence type="ECO:0000256" key="7">
    <source>
        <dbReference type="ARBA" id="ARBA00023136"/>
    </source>
</evidence>